<keyword evidence="3" id="KW-1185">Reference proteome</keyword>
<evidence type="ECO:0000313" key="2">
    <source>
        <dbReference type="EMBL" id="WPK11664.1"/>
    </source>
</evidence>
<protein>
    <submittedName>
        <fullName evidence="2">GNAT family N-acetyltransferase</fullName>
        <ecNumber evidence="2">2.3.1.-</ecNumber>
    </submittedName>
</protein>
<dbReference type="SUPFAM" id="SSF55729">
    <property type="entry name" value="Acyl-CoA N-acyltransferases (Nat)"/>
    <property type="match status" value="1"/>
</dbReference>
<dbReference type="GO" id="GO:0016746">
    <property type="term" value="F:acyltransferase activity"/>
    <property type="evidence" value="ECO:0007669"/>
    <property type="project" value="UniProtKB-KW"/>
</dbReference>
<dbReference type="InterPro" id="IPR000182">
    <property type="entry name" value="GNAT_dom"/>
</dbReference>
<feature type="domain" description="N-acetyltransferase" evidence="1">
    <location>
        <begin position="135"/>
        <end position="264"/>
    </location>
</feature>
<dbReference type="PROSITE" id="PS51186">
    <property type="entry name" value="GNAT"/>
    <property type="match status" value="1"/>
</dbReference>
<dbReference type="InterPro" id="IPR027365">
    <property type="entry name" value="GNAT_acetyltra_YdfB-like"/>
</dbReference>
<organism evidence="2 3">
    <name type="scientific">Lysinibacillus louembei</name>
    <dbReference type="NCBI Taxonomy" id="1470088"/>
    <lineage>
        <taxon>Bacteria</taxon>
        <taxon>Bacillati</taxon>
        <taxon>Bacillota</taxon>
        <taxon>Bacilli</taxon>
        <taxon>Bacillales</taxon>
        <taxon>Bacillaceae</taxon>
        <taxon>Lysinibacillus</taxon>
    </lineage>
</organism>
<dbReference type="RefSeq" id="WP_319836621.1">
    <property type="nucleotide sequence ID" value="NZ_CP137624.1"/>
</dbReference>
<name>A0ABZ0RTX7_9BACI</name>
<keyword evidence="2" id="KW-0808">Transferase</keyword>
<reference evidence="2 3" key="1">
    <citation type="submission" date="2023-09" db="EMBL/GenBank/DDBJ databases">
        <authorList>
            <person name="Page C.A."/>
            <person name="Perez-Diaz I.M."/>
        </authorList>
    </citation>
    <scope>NUCLEOTIDE SEQUENCE [LARGE SCALE GENOMIC DNA]</scope>
    <source>
        <strain evidence="2 3">Ll15</strain>
    </source>
</reference>
<dbReference type="Gene3D" id="3.40.630.30">
    <property type="match status" value="1"/>
</dbReference>
<gene>
    <name evidence="2" type="ORF">R6U77_17495</name>
</gene>
<proteinExistence type="predicted"/>
<dbReference type="EMBL" id="CP137624">
    <property type="protein sequence ID" value="WPK11664.1"/>
    <property type="molecule type" value="Genomic_DNA"/>
</dbReference>
<dbReference type="Proteomes" id="UP001322664">
    <property type="component" value="Chromosome"/>
</dbReference>
<dbReference type="Pfam" id="PF12746">
    <property type="entry name" value="GNAT_acetyltran"/>
    <property type="match status" value="1"/>
</dbReference>
<evidence type="ECO:0000313" key="3">
    <source>
        <dbReference type="Proteomes" id="UP001322664"/>
    </source>
</evidence>
<accession>A0ABZ0RTX7</accession>
<keyword evidence="2" id="KW-0012">Acyltransferase</keyword>
<dbReference type="InterPro" id="IPR016181">
    <property type="entry name" value="Acyl_CoA_acyltransferase"/>
</dbReference>
<evidence type="ECO:0000259" key="1">
    <source>
        <dbReference type="PROSITE" id="PS51186"/>
    </source>
</evidence>
<dbReference type="EC" id="2.3.1.-" evidence="2"/>
<sequence>MIRLLTAEDHDICMELVQQQPAENLFIIGDIEAFGYDQPFQKVWGQFEEDKLIAVLLKYEGNYIPYAQGAFDTQGFAAIINSDENATELSGLKDITDQLEPFIQKELFTKKELYYAKCTALQKIYEDHDLQNIELLTRETIEENVELLKTIPEFAGSPISVESKLRVLESKTGRTYFMREGDVMVSSASTTAENSLSAMVVAVATRDGYKKKGYATKCMQKLCGELLNEGKSLCLFYDNPAAGAIYKRLGFEDIGFWNMLRYQN</sequence>